<evidence type="ECO:0000313" key="11">
    <source>
        <dbReference type="Proteomes" id="UP000676386"/>
    </source>
</evidence>
<dbReference type="InterPro" id="IPR026841">
    <property type="entry name" value="Aur1/Ipt1"/>
</dbReference>
<feature type="transmembrane region" description="Helical" evidence="8">
    <location>
        <begin position="207"/>
        <end position="228"/>
    </location>
</feature>
<comment type="similarity">
    <text evidence="2">Belongs to the Lgt family.</text>
</comment>
<dbReference type="Pfam" id="PF01790">
    <property type="entry name" value="LGT"/>
    <property type="match status" value="1"/>
</dbReference>
<evidence type="ECO:0000256" key="4">
    <source>
        <dbReference type="ARBA" id="ARBA00022679"/>
    </source>
</evidence>
<keyword evidence="4 10" id="KW-0808">Transferase</keyword>
<protein>
    <submittedName>
        <fullName evidence="10">Prolipoprotein diacylglyceryl transferase</fullName>
        <ecNumber evidence="10">2.4.99.-</ecNumber>
    </submittedName>
</protein>
<evidence type="ECO:0000256" key="7">
    <source>
        <dbReference type="ARBA" id="ARBA00023136"/>
    </source>
</evidence>
<dbReference type="Proteomes" id="UP000676386">
    <property type="component" value="Unassembled WGS sequence"/>
</dbReference>
<feature type="transmembrane region" description="Helical" evidence="8">
    <location>
        <begin position="12"/>
        <end position="29"/>
    </location>
</feature>
<proteinExistence type="inferred from homology"/>
<evidence type="ECO:0000256" key="1">
    <source>
        <dbReference type="ARBA" id="ARBA00004127"/>
    </source>
</evidence>
<dbReference type="Pfam" id="PF04191">
    <property type="entry name" value="PEMT"/>
    <property type="match status" value="1"/>
</dbReference>
<dbReference type="PANTHER" id="PTHR30589:SF0">
    <property type="entry name" value="PHOSPHATIDYLGLYCEROL--PROLIPOPROTEIN DIACYLGLYCERYL TRANSFERASE"/>
    <property type="match status" value="1"/>
</dbReference>
<dbReference type="Pfam" id="PF14378">
    <property type="entry name" value="PAP2_3"/>
    <property type="match status" value="1"/>
</dbReference>
<feature type="transmembrane region" description="Helical" evidence="8">
    <location>
        <begin position="403"/>
        <end position="422"/>
    </location>
</feature>
<reference evidence="10 11" key="1">
    <citation type="submission" date="2021-04" db="EMBL/GenBank/DDBJ databases">
        <title>Chitinophaga sp. nov., isolated from the rhizosphere soil.</title>
        <authorList>
            <person name="He S."/>
        </authorList>
    </citation>
    <scope>NUCLEOTIDE SEQUENCE [LARGE SCALE GENOMIC DNA]</scope>
    <source>
        <strain evidence="10 11">2R12</strain>
    </source>
</reference>
<feature type="transmembrane region" description="Helical" evidence="8">
    <location>
        <begin position="44"/>
        <end position="65"/>
    </location>
</feature>
<dbReference type="PANTHER" id="PTHR30589">
    <property type="entry name" value="PROLIPOPROTEIN DIACYLGLYCERYL TRANSFERASE"/>
    <property type="match status" value="1"/>
</dbReference>
<evidence type="ECO:0000256" key="5">
    <source>
        <dbReference type="ARBA" id="ARBA00022692"/>
    </source>
</evidence>
<evidence type="ECO:0000259" key="9">
    <source>
        <dbReference type="Pfam" id="PF14378"/>
    </source>
</evidence>
<evidence type="ECO:0000313" key="10">
    <source>
        <dbReference type="EMBL" id="MBS0029955.1"/>
    </source>
</evidence>
<comment type="subcellular location">
    <subcellularLocation>
        <location evidence="1">Endomembrane system</location>
        <topology evidence="1">Multi-pass membrane protein</topology>
    </subcellularLocation>
</comment>
<dbReference type="EMBL" id="JAGTXB010000011">
    <property type="protein sequence ID" value="MBS0029955.1"/>
    <property type="molecule type" value="Genomic_DNA"/>
</dbReference>
<feature type="transmembrane region" description="Helical" evidence="8">
    <location>
        <begin position="434"/>
        <end position="452"/>
    </location>
</feature>
<feature type="domain" description="Inositolphosphotransferase Aur1/Ipt1" evidence="9">
    <location>
        <begin position="206"/>
        <end position="346"/>
    </location>
</feature>
<keyword evidence="5 8" id="KW-0812">Transmembrane</keyword>
<name>A0ABS5J484_9BACT</name>
<evidence type="ECO:0000256" key="3">
    <source>
        <dbReference type="ARBA" id="ARBA00022475"/>
    </source>
</evidence>
<keyword evidence="7 8" id="KW-0472">Membrane</keyword>
<feature type="transmembrane region" description="Helical" evidence="8">
    <location>
        <begin position="612"/>
        <end position="631"/>
    </location>
</feature>
<accession>A0ABS5J484</accession>
<dbReference type="InterPro" id="IPR001640">
    <property type="entry name" value="Lgt"/>
</dbReference>
<evidence type="ECO:0000256" key="6">
    <source>
        <dbReference type="ARBA" id="ARBA00022989"/>
    </source>
</evidence>
<evidence type="ECO:0000256" key="8">
    <source>
        <dbReference type="SAM" id="Phobius"/>
    </source>
</evidence>
<dbReference type="EC" id="2.4.99.-" evidence="10"/>
<feature type="transmembrane region" description="Helical" evidence="8">
    <location>
        <begin position="240"/>
        <end position="263"/>
    </location>
</feature>
<dbReference type="RefSeq" id="WP_211975077.1">
    <property type="nucleotide sequence ID" value="NZ_CBFHAM010000017.1"/>
</dbReference>
<comment type="caution">
    <text evidence="10">The sequence shown here is derived from an EMBL/GenBank/DDBJ whole genome shotgun (WGS) entry which is preliminary data.</text>
</comment>
<feature type="transmembrane region" description="Helical" evidence="8">
    <location>
        <begin position="86"/>
        <end position="109"/>
    </location>
</feature>
<keyword evidence="3" id="KW-1003">Cell membrane</keyword>
<feature type="transmembrane region" description="Helical" evidence="8">
    <location>
        <begin position="167"/>
        <end position="187"/>
    </location>
</feature>
<feature type="transmembrane region" description="Helical" evidence="8">
    <location>
        <begin position="581"/>
        <end position="606"/>
    </location>
</feature>
<evidence type="ECO:0000256" key="2">
    <source>
        <dbReference type="ARBA" id="ARBA00007150"/>
    </source>
</evidence>
<feature type="transmembrane region" description="Helical" evidence="8">
    <location>
        <begin position="283"/>
        <end position="299"/>
    </location>
</feature>
<feature type="transmembrane region" description="Helical" evidence="8">
    <location>
        <begin position="311"/>
        <end position="329"/>
    </location>
</feature>
<dbReference type="GO" id="GO:0016757">
    <property type="term" value="F:glycosyltransferase activity"/>
    <property type="evidence" value="ECO:0007669"/>
    <property type="project" value="UniProtKB-KW"/>
</dbReference>
<dbReference type="InterPro" id="IPR007318">
    <property type="entry name" value="Phopholipid_MeTrfase"/>
</dbReference>
<organism evidence="10 11">
    <name type="scientific">Chitinophaga hostae</name>
    <dbReference type="NCBI Taxonomy" id="2831022"/>
    <lineage>
        <taxon>Bacteria</taxon>
        <taxon>Pseudomonadati</taxon>
        <taxon>Bacteroidota</taxon>
        <taxon>Chitinophagia</taxon>
        <taxon>Chitinophagales</taxon>
        <taxon>Chitinophagaceae</taxon>
        <taxon>Chitinophaga</taxon>
    </lineage>
</organism>
<sequence>MSNTNLAGKIAYGVVFMLGVPFLLVWWASCTSPLITLPVPGSPWLAYPVLLAGLAIMSMAMWQLWRYGKGLPMNAYPPAYFVSRGLYRYMAHPIYAGAILTVIGAAMLWQSPGGFWLVSPIFALGCTALVLGFEKQHIRQFFGEQEHPIAIAIPVATEEAPSIADRISVYVLVLLPWLLLYELKVFIGVPENPVDTHFAFEQRLPVINWSAMFYILIYPLVVLFPLLAVTKKRLHSFSRLSLFATGLGMFLLYLLPVISIARINDTGDCWSRLLRWERDHDSIAAAFPSFHVVWALIIGREYGQNFLRLKWIFYLLSFLVIVSCITTGVHSLADLAMGIVVFVSAFFRSQLWSWSRDGAQYFANSWKEWRIGPLRIINHALYPGIAAFTGILIVYSFVPCMNAIIVLLVCSLVCAALWGQLIEGSPALLRPFGYYGSVIGGAIGVVIAHYLYNLDAMLLMAALSVAAPWVQAIGRLRCWVQGCCHGKPCSERIGIKYYHPKSRVSLISGYQHIPLHNTQLYSIVTNIFTGIILLKLVSVSASWNMIIGLALILNGLGRFVEEAYRGETQTRIIFKLRLYQWLALFSMLAGVIVSTMPAGGSLALVIPSGAEVLPGALGGGLLAAFAMGMDFPAGRFRFSRLSG</sequence>
<dbReference type="Gene3D" id="1.20.120.1630">
    <property type="match status" value="1"/>
</dbReference>
<feature type="transmembrane region" description="Helical" evidence="8">
    <location>
        <begin position="376"/>
        <end position="397"/>
    </location>
</feature>
<gene>
    <name evidence="10" type="ORF">KE626_21705</name>
</gene>
<keyword evidence="6 8" id="KW-1133">Transmembrane helix</keyword>
<keyword evidence="11" id="KW-1185">Reference proteome</keyword>
<feature type="transmembrane region" description="Helical" evidence="8">
    <location>
        <begin position="115"/>
        <end position="133"/>
    </location>
</feature>
<keyword evidence="10" id="KW-0328">Glycosyltransferase</keyword>